<keyword evidence="4 6" id="KW-1133">Transmembrane helix</keyword>
<gene>
    <name evidence="8" type="ORF">E2F49_06755</name>
</gene>
<dbReference type="OrthoDB" id="6057322at2"/>
<evidence type="ECO:0000313" key="8">
    <source>
        <dbReference type="EMBL" id="TDK33689.1"/>
    </source>
</evidence>
<dbReference type="AlphaFoldDB" id="A0A4R5UEG8"/>
<evidence type="ECO:0000256" key="4">
    <source>
        <dbReference type="ARBA" id="ARBA00022989"/>
    </source>
</evidence>
<dbReference type="SUPFAM" id="SSF103473">
    <property type="entry name" value="MFS general substrate transporter"/>
    <property type="match status" value="1"/>
</dbReference>
<keyword evidence="5 6" id="KW-0472">Membrane</keyword>
<evidence type="ECO:0000256" key="5">
    <source>
        <dbReference type="ARBA" id="ARBA00023136"/>
    </source>
</evidence>
<feature type="transmembrane region" description="Helical" evidence="6">
    <location>
        <begin position="119"/>
        <end position="141"/>
    </location>
</feature>
<dbReference type="GO" id="GO:0022857">
    <property type="term" value="F:transmembrane transporter activity"/>
    <property type="evidence" value="ECO:0007669"/>
    <property type="project" value="InterPro"/>
</dbReference>
<feature type="transmembrane region" description="Helical" evidence="6">
    <location>
        <begin position="95"/>
        <end position="113"/>
    </location>
</feature>
<keyword evidence="2" id="KW-0813">Transport</keyword>
<dbReference type="InterPro" id="IPR036259">
    <property type="entry name" value="MFS_trans_sf"/>
</dbReference>
<dbReference type="Pfam" id="PF07690">
    <property type="entry name" value="MFS_1"/>
    <property type="match status" value="1"/>
</dbReference>
<sequence length="440" mass="45216">MGSARMQNAIAMTTDRPVTDTSRAGIATVLFLGLTCGVQMSDRGLQSILSPAIRATFDVGDAVMGALHGIAGILIASALAIPLARLADRHSRKRILLALIAAWTLLTLLGALAPNFAWFFAGRAAAGITEFAMIPIVYSLIPDLVGERMRVAANLSFAALMALGASAGFYLGGDLLALMGGLEGVGWLGHLEPWRRTMALLALGGLPLLALGALTLDPPRQTSVSAASGAASLPGFVRAHLRQMLLFVGAAGGIAIAVQALVPMIAMALERRYAADLGGVGHTLGILTFAGTMLSLPVAWIVDRTLRGRLGLRARPALMGAATALAVPCAALLAFAPTTSAALAMTGAFLLTTCIANALIPTMLQDLAPVALRARAFAAYSFLIAAFCAVGPLLAGGISQFLLADDLLSAIALAAVPPMALTLVCTALWCLRPDAPTHAS</sequence>
<evidence type="ECO:0000256" key="6">
    <source>
        <dbReference type="SAM" id="Phobius"/>
    </source>
</evidence>
<dbReference type="GO" id="GO:0016020">
    <property type="term" value="C:membrane"/>
    <property type="evidence" value="ECO:0007669"/>
    <property type="project" value="UniProtKB-SubCell"/>
</dbReference>
<evidence type="ECO:0000313" key="9">
    <source>
        <dbReference type="Proteomes" id="UP000295543"/>
    </source>
</evidence>
<evidence type="ECO:0000256" key="3">
    <source>
        <dbReference type="ARBA" id="ARBA00022692"/>
    </source>
</evidence>
<comment type="subcellular location">
    <subcellularLocation>
        <location evidence="1">Membrane</location>
        <topology evidence="1">Multi-pass membrane protein</topology>
    </subcellularLocation>
</comment>
<feature type="domain" description="Major facilitator superfamily (MFS) profile" evidence="7">
    <location>
        <begin position="28"/>
        <end position="440"/>
    </location>
</feature>
<feature type="transmembrane region" description="Helical" evidence="6">
    <location>
        <begin position="407"/>
        <end position="431"/>
    </location>
</feature>
<keyword evidence="3 6" id="KW-0812">Transmembrane</keyword>
<protein>
    <submittedName>
        <fullName evidence="8">MFS transporter</fullName>
    </submittedName>
</protein>
<comment type="caution">
    <text evidence="8">The sequence shown here is derived from an EMBL/GenBank/DDBJ whole genome shotgun (WGS) entry which is preliminary data.</text>
</comment>
<dbReference type="InterPro" id="IPR011701">
    <property type="entry name" value="MFS"/>
</dbReference>
<evidence type="ECO:0000259" key="7">
    <source>
        <dbReference type="PROSITE" id="PS50850"/>
    </source>
</evidence>
<feature type="transmembrane region" description="Helical" evidence="6">
    <location>
        <begin position="64"/>
        <end position="83"/>
    </location>
</feature>
<dbReference type="EMBL" id="SMTG01000002">
    <property type="protein sequence ID" value="TDK33689.1"/>
    <property type="molecule type" value="Genomic_DNA"/>
</dbReference>
<evidence type="ECO:0000256" key="1">
    <source>
        <dbReference type="ARBA" id="ARBA00004141"/>
    </source>
</evidence>
<reference evidence="8 9" key="1">
    <citation type="submission" date="2019-03" db="EMBL/GenBank/DDBJ databases">
        <title>Luteimonas zhaokaii sp.nov., isolated from the rectal contents of Plateau pika in Yushu, Qinghai Province, China.</title>
        <authorList>
            <person name="Zhang G."/>
        </authorList>
    </citation>
    <scope>NUCLEOTIDE SEQUENCE [LARGE SCALE GENOMIC DNA]</scope>
    <source>
        <strain evidence="8 9">THG-MD21</strain>
    </source>
</reference>
<proteinExistence type="predicted"/>
<accession>A0A4R5UEG8</accession>
<dbReference type="PROSITE" id="PS50850">
    <property type="entry name" value="MFS"/>
    <property type="match status" value="1"/>
</dbReference>
<feature type="transmembrane region" description="Helical" evidence="6">
    <location>
        <begin position="281"/>
        <end position="302"/>
    </location>
</feature>
<dbReference type="PANTHER" id="PTHR23505:SF79">
    <property type="entry name" value="PROTEIN SPINSTER"/>
    <property type="match status" value="1"/>
</dbReference>
<dbReference type="Gene3D" id="1.20.1250.20">
    <property type="entry name" value="MFS general substrate transporter like domains"/>
    <property type="match status" value="1"/>
</dbReference>
<feature type="transmembrane region" description="Helical" evidence="6">
    <location>
        <begin position="314"/>
        <end position="336"/>
    </location>
</feature>
<dbReference type="Proteomes" id="UP000295543">
    <property type="component" value="Unassembled WGS sequence"/>
</dbReference>
<keyword evidence="9" id="KW-1185">Reference proteome</keyword>
<feature type="transmembrane region" description="Helical" evidence="6">
    <location>
        <begin position="245"/>
        <end position="269"/>
    </location>
</feature>
<dbReference type="InterPro" id="IPR020846">
    <property type="entry name" value="MFS_dom"/>
</dbReference>
<dbReference type="InterPro" id="IPR044770">
    <property type="entry name" value="MFS_spinster-like"/>
</dbReference>
<feature type="transmembrane region" description="Helical" evidence="6">
    <location>
        <begin position="376"/>
        <end position="395"/>
    </location>
</feature>
<feature type="transmembrane region" description="Helical" evidence="6">
    <location>
        <begin position="153"/>
        <end position="178"/>
    </location>
</feature>
<organism evidence="8 9">
    <name type="scientific">Luteimonas terrae</name>
    <dbReference type="NCBI Taxonomy" id="1530191"/>
    <lineage>
        <taxon>Bacteria</taxon>
        <taxon>Pseudomonadati</taxon>
        <taxon>Pseudomonadota</taxon>
        <taxon>Gammaproteobacteria</taxon>
        <taxon>Lysobacterales</taxon>
        <taxon>Lysobacteraceae</taxon>
        <taxon>Luteimonas</taxon>
    </lineage>
</organism>
<feature type="transmembrane region" description="Helical" evidence="6">
    <location>
        <begin position="342"/>
        <end position="364"/>
    </location>
</feature>
<feature type="transmembrane region" description="Helical" evidence="6">
    <location>
        <begin position="198"/>
        <end position="216"/>
    </location>
</feature>
<evidence type="ECO:0000256" key="2">
    <source>
        <dbReference type="ARBA" id="ARBA00022448"/>
    </source>
</evidence>
<name>A0A4R5UEG8_9GAMM</name>
<dbReference type="PANTHER" id="PTHR23505">
    <property type="entry name" value="SPINSTER"/>
    <property type="match status" value="1"/>
</dbReference>